<dbReference type="SUPFAM" id="SSF56300">
    <property type="entry name" value="Metallo-dependent phosphatases"/>
    <property type="match status" value="1"/>
</dbReference>
<evidence type="ECO:0000256" key="1">
    <source>
        <dbReference type="ARBA" id="ARBA00022729"/>
    </source>
</evidence>
<feature type="domain" description="Calcineurin-like phosphoesterase" evidence="3">
    <location>
        <begin position="188"/>
        <end position="382"/>
    </location>
</feature>
<dbReference type="InterPro" id="IPR029052">
    <property type="entry name" value="Metallo-depent_PP-like"/>
</dbReference>
<protein>
    <submittedName>
        <fullName evidence="5">Metallophosphoesterase family protein</fullName>
    </submittedName>
</protein>
<dbReference type="PANTHER" id="PTHR45867:SF3">
    <property type="entry name" value="ACID PHOSPHATASE TYPE 7"/>
    <property type="match status" value="1"/>
</dbReference>
<keyword evidence="1" id="KW-0732">Signal</keyword>
<name>A0ABX6N267_9BURK</name>
<dbReference type="Pfam" id="PF16656">
    <property type="entry name" value="Pur_ac_phosph_N"/>
    <property type="match status" value="1"/>
</dbReference>
<dbReference type="InterPro" id="IPR008963">
    <property type="entry name" value="Purple_acid_Pase-like_N"/>
</dbReference>
<evidence type="ECO:0000259" key="3">
    <source>
        <dbReference type="Pfam" id="PF00149"/>
    </source>
</evidence>
<keyword evidence="6" id="KW-1185">Reference proteome</keyword>
<gene>
    <name evidence="5" type="ORF">HKT17_01375</name>
</gene>
<feature type="domain" description="Purple acid phosphatase N-terminal" evidence="4">
    <location>
        <begin position="72"/>
        <end position="172"/>
    </location>
</feature>
<reference evidence="5 6" key="1">
    <citation type="submission" date="2020-05" db="EMBL/GenBank/DDBJ databases">
        <title>Compete genome of Limnobacter sp. SAORIC-580.</title>
        <authorList>
            <person name="Song J."/>
            <person name="Cho J.-C."/>
        </authorList>
    </citation>
    <scope>NUCLEOTIDE SEQUENCE [LARGE SCALE GENOMIC DNA]</scope>
    <source>
        <strain evidence="5 6">SAORIC-580</strain>
    </source>
</reference>
<sequence>MNSKTSTKRRHFLKLGASVPVLGLMGACGSDNTTPPAIAGIPSPTNPTESPGNPVAPNPVEPPVVIPASHPPRGVHASLFSDASTSRGLCWFTDGLDSPAAEIQWGPVPVGMSMEAARNAVQNPLPNMTTASTSQTTGLDNQTHKVVVNGIDPDQPFRYRVGSEMGGWSDVFIIAPTPKANEAWTMVHFGDHGIGELPQRLTAELMKPRHKHDLLLLAGDLSYANGEQPIWDVWFDQNQALLATTTTMAVPGNHENKDSVAANVPLLPFKDYAFNNRFNQPGDVSFFSFDYNRVHFFGFTAGAFLEDGKILKEMAALEADLAMAALRRALGQIDFIVIFQHYTIWTDQEGRAPGNPTLIAVEDQILLRYGVDMVLCGHDHVYQRSKPMMLGLANPLGYVQVMTGTGGQSIREFEPEISAWSEKHFVGLGFSKYTISPGKIVSQYFGTPPISSDDRSRVQHENIESDFELVDEFEIRPRPLQIAKSFVKPPRTEQELAKAHDWQRIYAHTLARNCAHEQTMPKSTLHEYQRIYPNLLG</sequence>
<feature type="region of interest" description="Disordered" evidence="2">
    <location>
        <begin position="35"/>
        <end position="58"/>
    </location>
</feature>
<dbReference type="Pfam" id="PF00149">
    <property type="entry name" value="Metallophos"/>
    <property type="match status" value="1"/>
</dbReference>
<dbReference type="SUPFAM" id="SSF49363">
    <property type="entry name" value="Purple acid phosphatase, N-terminal domain"/>
    <property type="match status" value="1"/>
</dbReference>
<dbReference type="EMBL" id="CP053084">
    <property type="protein sequence ID" value="QJR28455.1"/>
    <property type="molecule type" value="Genomic_DNA"/>
</dbReference>
<evidence type="ECO:0000313" key="6">
    <source>
        <dbReference type="Proteomes" id="UP000501130"/>
    </source>
</evidence>
<proteinExistence type="predicted"/>
<accession>A0ABX6N267</accession>
<dbReference type="Gene3D" id="3.60.21.10">
    <property type="match status" value="1"/>
</dbReference>
<dbReference type="PANTHER" id="PTHR45867">
    <property type="entry name" value="PURPLE ACID PHOSPHATASE"/>
    <property type="match status" value="1"/>
</dbReference>
<dbReference type="InterPro" id="IPR004843">
    <property type="entry name" value="Calcineurin-like_PHP"/>
</dbReference>
<dbReference type="RefSeq" id="WP_171097299.1">
    <property type="nucleotide sequence ID" value="NZ_CP053084.1"/>
</dbReference>
<evidence type="ECO:0000313" key="5">
    <source>
        <dbReference type="EMBL" id="QJR28455.1"/>
    </source>
</evidence>
<dbReference type="InterPro" id="IPR015914">
    <property type="entry name" value="PAPs_N"/>
</dbReference>
<dbReference type="PROSITE" id="PS51318">
    <property type="entry name" value="TAT"/>
    <property type="match status" value="1"/>
</dbReference>
<dbReference type="Proteomes" id="UP000501130">
    <property type="component" value="Chromosome"/>
</dbReference>
<evidence type="ECO:0000259" key="4">
    <source>
        <dbReference type="Pfam" id="PF16656"/>
    </source>
</evidence>
<dbReference type="PROSITE" id="PS51257">
    <property type="entry name" value="PROKAR_LIPOPROTEIN"/>
    <property type="match status" value="1"/>
</dbReference>
<dbReference type="InterPro" id="IPR006311">
    <property type="entry name" value="TAT_signal"/>
</dbReference>
<evidence type="ECO:0000256" key="2">
    <source>
        <dbReference type="SAM" id="MobiDB-lite"/>
    </source>
</evidence>
<organism evidence="5 6">
    <name type="scientific">Limnobacter profundi</name>
    <dbReference type="NCBI Taxonomy" id="2732163"/>
    <lineage>
        <taxon>Bacteria</taxon>
        <taxon>Pseudomonadati</taxon>
        <taxon>Pseudomonadota</taxon>
        <taxon>Betaproteobacteria</taxon>
        <taxon>Burkholderiales</taxon>
        <taxon>Burkholderiaceae</taxon>
        <taxon>Limnobacter</taxon>
    </lineage>
</organism>